<dbReference type="EnsemblMetazoa" id="Aqu2.1.00009_001">
    <property type="protein sequence ID" value="Aqu2.1.00009_001"/>
    <property type="gene ID" value="Aqu2.1.00009"/>
</dbReference>
<dbReference type="AlphaFoldDB" id="A0A1X7SD72"/>
<feature type="domain" description="ZSWIM3 N-terminal" evidence="1">
    <location>
        <begin position="2"/>
        <end position="97"/>
    </location>
</feature>
<organism evidence="2">
    <name type="scientific">Amphimedon queenslandica</name>
    <name type="common">Sponge</name>
    <dbReference type="NCBI Taxonomy" id="400682"/>
    <lineage>
        <taxon>Eukaryota</taxon>
        <taxon>Metazoa</taxon>
        <taxon>Porifera</taxon>
        <taxon>Demospongiae</taxon>
        <taxon>Heteroscleromorpha</taxon>
        <taxon>Haplosclerida</taxon>
        <taxon>Niphatidae</taxon>
        <taxon>Amphimedon</taxon>
    </lineage>
</organism>
<name>A0A1X7SD72_AMPQE</name>
<dbReference type="Pfam" id="PF21599">
    <property type="entry name" value="ZSWIM3_N"/>
    <property type="match status" value="1"/>
</dbReference>
<sequence length="101" mass="11562">MEYERYNAIQMSRRDSRTLEAAAKRVPKRVEGAPSKLKYYEANYTCIFGGKAYKRKGNGIRKHQSTIKQGCNAGVKLVLSGDKRHLEVTYVSESHNHIMNK</sequence>
<accession>A0A1X7SD72</accession>
<evidence type="ECO:0000313" key="2">
    <source>
        <dbReference type="EnsemblMetazoa" id="Aqu2.1.00009_001"/>
    </source>
</evidence>
<proteinExistence type="predicted"/>
<evidence type="ECO:0000259" key="1">
    <source>
        <dbReference type="Pfam" id="PF21599"/>
    </source>
</evidence>
<dbReference type="InParanoid" id="A0A1X7SD72"/>
<dbReference type="PANTHER" id="PTHR47086:SF4">
    <property type="entry name" value="BTB DOMAIN-CONTAINING PROTEIN"/>
    <property type="match status" value="1"/>
</dbReference>
<dbReference type="InterPro" id="IPR040854">
    <property type="entry name" value="ZSWIM9"/>
</dbReference>
<dbReference type="OrthoDB" id="92090at2759"/>
<reference evidence="2" key="1">
    <citation type="submission" date="2017-05" db="UniProtKB">
        <authorList>
            <consortium name="EnsemblMetazoa"/>
        </authorList>
    </citation>
    <scope>IDENTIFICATION</scope>
</reference>
<dbReference type="InterPro" id="IPR048325">
    <property type="entry name" value="ZSWIM3_N"/>
</dbReference>
<protein>
    <recommendedName>
        <fullName evidence="1">ZSWIM3 N-terminal domain-containing protein</fullName>
    </recommendedName>
</protein>
<dbReference type="PANTHER" id="PTHR47086">
    <property type="entry name" value="BTB DOMAIN-CONTAINING PROTEIN"/>
    <property type="match status" value="1"/>
</dbReference>